<dbReference type="Proteomes" id="UP000641137">
    <property type="component" value="Unassembled WGS sequence"/>
</dbReference>
<dbReference type="Pfam" id="PF00392">
    <property type="entry name" value="GntR"/>
    <property type="match status" value="1"/>
</dbReference>
<evidence type="ECO:0000256" key="3">
    <source>
        <dbReference type="ARBA" id="ARBA00023163"/>
    </source>
</evidence>
<dbReference type="PRINTS" id="PR00035">
    <property type="entry name" value="HTHGNTR"/>
</dbReference>
<dbReference type="Gene3D" id="3.40.1410.10">
    <property type="entry name" value="Chorismate lyase-like"/>
    <property type="match status" value="1"/>
</dbReference>
<gene>
    <name evidence="5" type="ORF">GCM10010136_10290</name>
</gene>
<dbReference type="SMART" id="SM00866">
    <property type="entry name" value="UTRA"/>
    <property type="match status" value="1"/>
</dbReference>
<evidence type="ECO:0000256" key="2">
    <source>
        <dbReference type="ARBA" id="ARBA00023125"/>
    </source>
</evidence>
<keyword evidence="6" id="KW-1185">Reference proteome</keyword>
<evidence type="ECO:0000259" key="4">
    <source>
        <dbReference type="PROSITE" id="PS50949"/>
    </source>
</evidence>
<feature type="domain" description="HTH gntR-type" evidence="4">
    <location>
        <begin position="20"/>
        <end position="88"/>
    </location>
</feature>
<dbReference type="PROSITE" id="PS50949">
    <property type="entry name" value="HTH_GNTR"/>
    <property type="match status" value="1"/>
</dbReference>
<reference evidence="5" key="2">
    <citation type="submission" date="2020-09" db="EMBL/GenBank/DDBJ databases">
        <authorList>
            <person name="Sun Q."/>
            <person name="Kim S."/>
        </authorList>
    </citation>
    <scope>NUCLEOTIDE SEQUENCE</scope>
    <source>
        <strain evidence="5">KCTC 42097</strain>
    </source>
</reference>
<sequence>MTADEKPAVASTRLRKQGGVALWRQIADGIRQGIREGVLGNGERLPPETDLAERFGVNRHTVRSAIAALVQEGVLRAEQGRGTFIQNKERIVYPISKRTRFSRGIDGQARSTSGRMVDCLTEVASEIVATMLALDPKSPVVKLKSVSLADGLPLSSATSWFDSRRFEGIGKIYEKTGSITASLAHFGVEDYTRRSTTISARHADEIECRLLSLAPGAIVLVTKAINIDASGKPIQFSITRFVADRVELSVSPEEKLEAL</sequence>
<dbReference type="InterPro" id="IPR012702">
    <property type="entry name" value="CP_lyase_PhnF"/>
</dbReference>
<comment type="caution">
    <text evidence="5">The sequence shown here is derived from an EMBL/GenBank/DDBJ whole genome shotgun (WGS) entry which is preliminary data.</text>
</comment>
<dbReference type="SMART" id="SM00345">
    <property type="entry name" value="HTH_GNTR"/>
    <property type="match status" value="1"/>
</dbReference>
<dbReference type="NCBIfam" id="TIGR02325">
    <property type="entry name" value="C_P_lyase_phnF"/>
    <property type="match status" value="1"/>
</dbReference>
<organism evidence="5 6">
    <name type="scientific">Limoniibacter endophyticus</name>
    <dbReference type="NCBI Taxonomy" id="1565040"/>
    <lineage>
        <taxon>Bacteria</taxon>
        <taxon>Pseudomonadati</taxon>
        <taxon>Pseudomonadota</taxon>
        <taxon>Alphaproteobacteria</taxon>
        <taxon>Hyphomicrobiales</taxon>
        <taxon>Bartonellaceae</taxon>
        <taxon>Limoniibacter</taxon>
    </lineage>
</organism>
<dbReference type="RefSeq" id="WP_189488592.1">
    <property type="nucleotide sequence ID" value="NZ_BMZO01000003.1"/>
</dbReference>
<dbReference type="GO" id="GO:0045892">
    <property type="term" value="P:negative regulation of DNA-templated transcription"/>
    <property type="evidence" value="ECO:0007669"/>
    <property type="project" value="TreeGrafter"/>
</dbReference>
<name>A0A8J3DH09_9HYPH</name>
<dbReference type="InterPro" id="IPR036388">
    <property type="entry name" value="WH-like_DNA-bd_sf"/>
</dbReference>
<dbReference type="Pfam" id="PF07702">
    <property type="entry name" value="UTRA"/>
    <property type="match status" value="1"/>
</dbReference>
<keyword evidence="2" id="KW-0238">DNA-binding</keyword>
<dbReference type="InterPro" id="IPR011663">
    <property type="entry name" value="UTRA"/>
</dbReference>
<proteinExistence type="predicted"/>
<dbReference type="SUPFAM" id="SSF64288">
    <property type="entry name" value="Chorismate lyase-like"/>
    <property type="match status" value="1"/>
</dbReference>
<evidence type="ECO:0000256" key="1">
    <source>
        <dbReference type="ARBA" id="ARBA00023015"/>
    </source>
</evidence>
<evidence type="ECO:0000313" key="6">
    <source>
        <dbReference type="Proteomes" id="UP000641137"/>
    </source>
</evidence>
<accession>A0A8J3DH09</accession>
<dbReference type="PANTHER" id="PTHR44846:SF1">
    <property type="entry name" value="MANNOSYL-D-GLYCERATE TRANSPORT_METABOLISM SYSTEM REPRESSOR MNGR-RELATED"/>
    <property type="match status" value="1"/>
</dbReference>
<dbReference type="Gene3D" id="1.10.10.10">
    <property type="entry name" value="Winged helix-like DNA-binding domain superfamily/Winged helix DNA-binding domain"/>
    <property type="match status" value="1"/>
</dbReference>
<dbReference type="AlphaFoldDB" id="A0A8J3DH09"/>
<dbReference type="InterPro" id="IPR050679">
    <property type="entry name" value="Bact_HTH_transcr_reg"/>
</dbReference>
<keyword evidence="3" id="KW-0804">Transcription</keyword>
<evidence type="ECO:0000313" key="5">
    <source>
        <dbReference type="EMBL" id="GHC66839.1"/>
    </source>
</evidence>
<dbReference type="GO" id="GO:0003700">
    <property type="term" value="F:DNA-binding transcription factor activity"/>
    <property type="evidence" value="ECO:0007669"/>
    <property type="project" value="InterPro"/>
</dbReference>
<dbReference type="InterPro" id="IPR000524">
    <property type="entry name" value="Tscrpt_reg_HTH_GntR"/>
</dbReference>
<dbReference type="EMBL" id="BMZO01000003">
    <property type="protein sequence ID" value="GHC66839.1"/>
    <property type="molecule type" value="Genomic_DNA"/>
</dbReference>
<dbReference type="CDD" id="cd07377">
    <property type="entry name" value="WHTH_GntR"/>
    <property type="match status" value="1"/>
</dbReference>
<dbReference type="InterPro" id="IPR028978">
    <property type="entry name" value="Chorismate_lyase_/UTRA_dom_sf"/>
</dbReference>
<dbReference type="InterPro" id="IPR036390">
    <property type="entry name" value="WH_DNA-bd_sf"/>
</dbReference>
<dbReference type="GO" id="GO:0003677">
    <property type="term" value="F:DNA binding"/>
    <property type="evidence" value="ECO:0007669"/>
    <property type="project" value="UniProtKB-KW"/>
</dbReference>
<protein>
    <submittedName>
        <fullName evidence="5">Phosphonate metabolism transcriptional regulator PhnF</fullName>
    </submittedName>
</protein>
<dbReference type="SUPFAM" id="SSF46785">
    <property type="entry name" value="Winged helix' DNA-binding domain"/>
    <property type="match status" value="1"/>
</dbReference>
<reference evidence="5" key="1">
    <citation type="journal article" date="2014" name="Int. J. Syst. Evol. Microbiol.">
        <title>Complete genome sequence of Corynebacterium casei LMG S-19264T (=DSM 44701T), isolated from a smear-ripened cheese.</title>
        <authorList>
            <consortium name="US DOE Joint Genome Institute (JGI-PGF)"/>
            <person name="Walter F."/>
            <person name="Albersmeier A."/>
            <person name="Kalinowski J."/>
            <person name="Ruckert C."/>
        </authorList>
    </citation>
    <scope>NUCLEOTIDE SEQUENCE</scope>
    <source>
        <strain evidence="5">KCTC 42097</strain>
    </source>
</reference>
<dbReference type="PANTHER" id="PTHR44846">
    <property type="entry name" value="MANNOSYL-D-GLYCERATE TRANSPORT/METABOLISM SYSTEM REPRESSOR MNGR-RELATED"/>
    <property type="match status" value="1"/>
</dbReference>
<keyword evidence="1" id="KW-0805">Transcription regulation</keyword>